<accession>A0A0A9B0U5</accession>
<organism evidence="1">
    <name type="scientific">Arundo donax</name>
    <name type="common">Giant reed</name>
    <name type="synonym">Donax arundinaceus</name>
    <dbReference type="NCBI Taxonomy" id="35708"/>
    <lineage>
        <taxon>Eukaryota</taxon>
        <taxon>Viridiplantae</taxon>
        <taxon>Streptophyta</taxon>
        <taxon>Embryophyta</taxon>
        <taxon>Tracheophyta</taxon>
        <taxon>Spermatophyta</taxon>
        <taxon>Magnoliopsida</taxon>
        <taxon>Liliopsida</taxon>
        <taxon>Poales</taxon>
        <taxon>Poaceae</taxon>
        <taxon>PACMAD clade</taxon>
        <taxon>Arundinoideae</taxon>
        <taxon>Arundineae</taxon>
        <taxon>Arundo</taxon>
    </lineage>
</organism>
<sequence length="33" mass="3653">MPTAPSAYFCLRKCHPGLALPCCLPLPLCMTRF</sequence>
<proteinExistence type="predicted"/>
<dbReference type="EMBL" id="GBRH01242142">
    <property type="protein sequence ID" value="JAD55753.1"/>
    <property type="molecule type" value="Transcribed_RNA"/>
</dbReference>
<evidence type="ECO:0000313" key="1">
    <source>
        <dbReference type="EMBL" id="JAD55753.1"/>
    </source>
</evidence>
<name>A0A0A9B0U5_ARUDO</name>
<reference evidence="1" key="2">
    <citation type="journal article" date="2015" name="Data Brief">
        <title>Shoot transcriptome of the giant reed, Arundo donax.</title>
        <authorList>
            <person name="Barrero R.A."/>
            <person name="Guerrero F.D."/>
            <person name="Moolhuijzen P."/>
            <person name="Goolsby J.A."/>
            <person name="Tidwell J."/>
            <person name="Bellgard S.E."/>
            <person name="Bellgard M.I."/>
        </authorList>
    </citation>
    <scope>NUCLEOTIDE SEQUENCE</scope>
    <source>
        <tissue evidence="1">Shoot tissue taken approximately 20 cm above the soil surface</tissue>
    </source>
</reference>
<dbReference type="AlphaFoldDB" id="A0A0A9B0U5"/>
<reference evidence="1" key="1">
    <citation type="submission" date="2014-09" db="EMBL/GenBank/DDBJ databases">
        <authorList>
            <person name="Magalhaes I.L.F."/>
            <person name="Oliveira U."/>
            <person name="Santos F.R."/>
            <person name="Vidigal T.H.D.A."/>
            <person name="Brescovit A.D."/>
            <person name="Santos A.J."/>
        </authorList>
    </citation>
    <scope>NUCLEOTIDE SEQUENCE</scope>
    <source>
        <tissue evidence="1">Shoot tissue taken approximately 20 cm above the soil surface</tissue>
    </source>
</reference>
<protein>
    <submittedName>
        <fullName evidence="1">Uncharacterized protein</fullName>
    </submittedName>
</protein>